<reference evidence="2" key="1">
    <citation type="submission" date="2024-03" db="EMBL/GenBank/DDBJ databases">
        <title>WGS assembly of Saponaria officinalis var. Norfolk2.</title>
        <authorList>
            <person name="Jenkins J."/>
            <person name="Shu S."/>
            <person name="Grimwood J."/>
            <person name="Barry K."/>
            <person name="Goodstein D."/>
            <person name="Schmutz J."/>
            <person name="Leebens-Mack J."/>
            <person name="Osbourn A."/>
        </authorList>
    </citation>
    <scope>NUCLEOTIDE SEQUENCE [LARGE SCALE GENOMIC DNA]</scope>
    <source>
        <strain evidence="2">JIC</strain>
    </source>
</reference>
<gene>
    <name evidence="2" type="ORF">RND81_11G177700</name>
</gene>
<feature type="compositionally biased region" description="Basic residues" evidence="1">
    <location>
        <begin position="148"/>
        <end position="160"/>
    </location>
</feature>
<comment type="caution">
    <text evidence="2">The sequence shown here is derived from an EMBL/GenBank/DDBJ whole genome shotgun (WGS) entry which is preliminary data.</text>
</comment>
<evidence type="ECO:0000313" key="3">
    <source>
        <dbReference type="Proteomes" id="UP001443914"/>
    </source>
</evidence>
<dbReference type="EMBL" id="JBDFQZ010000011">
    <property type="protein sequence ID" value="KAK9677950.1"/>
    <property type="molecule type" value="Genomic_DNA"/>
</dbReference>
<evidence type="ECO:0000313" key="2">
    <source>
        <dbReference type="EMBL" id="KAK9677950.1"/>
    </source>
</evidence>
<dbReference type="Proteomes" id="UP001443914">
    <property type="component" value="Unassembled WGS sequence"/>
</dbReference>
<keyword evidence="3" id="KW-1185">Reference proteome</keyword>
<protein>
    <submittedName>
        <fullName evidence="2">Uncharacterized protein</fullName>
    </submittedName>
</protein>
<name>A0AAW1HPJ0_SAPOF</name>
<organism evidence="2 3">
    <name type="scientific">Saponaria officinalis</name>
    <name type="common">Common soapwort</name>
    <name type="synonym">Lychnis saponaria</name>
    <dbReference type="NCBI Taxonomy" id="3572"/>
    <lineage>
        <taxon>Eukaryota</taxon>
        <taxon>Viridiplantae</taxon>
        <taxon>Streptophyta</taxon>
        <taxon>Embryophyta</taxon>
        <taxon>Tracheophyta</taxon>
        <taxon>Spermatophyta</taxon>
        <taxon>Magnoliopsida</taxon>
        <taxon>eudicotyledons</taxon>
        <taxon>Gunneridae</taxon>
        <taxon>Pentapetalae</taxon>
        <taxon>Caryophyllales</taxon>
        <taxon>Caryophyllaceae</taxon>
        <taxon>Caryophylleae</taxon>
        <taxon>Saponaria</taxon>
    </lineage>
</organism>
<accession>A0AAW1HPJ0</accession>
<sequence>MSMERQAHVRDLLCTRLFRRETIAKVGSECVEKVVARLRHSDYAHSFLSEMFKEEFNVLNLGKIAPEKMFSKYVDDDVQILATLKVDKCIVRVEEQVEEEDAVVEVIVIDDDEDEGLDVVTTPPKCNNGMSKDKSPCTTTPDVNSPKPCRKRAKRTYPKRSSNKKLHFDCCIGCSRY</sequence>
<evidence type="ECO:0000256" key="1">
    <source>
        <dbReference type="SAM" id="MobiDB-lite"/>
    </source>
</evidence>
<proteinExistence type="predicted"/>
<feature type="region of interest" description="Disordered" evidence="1">
    <location>
        <begin position="125"/>
        <end position="160"/>
    </location>
</feature>
<dbReference type="AlphaFoldDB" id="A0AAW1HPJ0"/>
<feature type="compositionally biased region" description="Polar residues" evidence="1">
    <location>
        <begin position="125"/>
        <end position="143"/>
    </location>
</feature>